<name>A0A0K0Y606_9RHOB</name>
<dbReference type="OrthoDB" id="7773807at2"/>
<dbReference type="STRING" id="1458307.OSB_17810"/>
<dbReference type="RefSeq" id="WP_049834632.1">
    <property type="nucleotide sequence ID" value="NZ_CP012160.1"/>
</dbReference>
<proteinExistence type="predicted"/>
<accession>A0A0K0Y606</accession>
<dbReference type="EMBL" id="CP012160">
    <property type="protein sequence ID" value="AKS46326.1"/>
    <property type="molecule type" value="Genomic_DNA"/>
</dbReference>
<reference evidence="1 2" key="1">
    <citation type="journal article" date="2015" name="Genome Announc.">
        <title>Closed Genome Sequence of Octadecabacter temperatus SB1, the First Mesophilic Species of the Genus Octadecabacter.</title>
        <authorList>
            <person name="Voget S."/>
            <person name="Billerbeck S."/>
            <person name="Simon M."/>
            <person name="Daniel R."/>
        </authorList>
    </citation>
    <scope>NUCLEOTIDE SEQUENCE [LARGE SCALE GENOMIC DNA]</scope>
    <source>
        <strain evidence="1 2">SB1</strain>
    </source>
</reference>
<protein>
    <submittedName>
        <fullName evidence="1">Uncharacterized protein</fullName>
    </submittedName>
</protein>
<dbReference type="Proteomes" id="UP000067444">
    <property type="component" value="Chromosome"/>
</dbReference>
<dbReference type="PROSITE" id="PS51257">
    <property type="entry name" value="PROKAR_LIPOPROTEIN"/>
    <property type="match status" value="1"/>
</dbReference>
<dbReference type="KEGG" id="otm:OSB_17810"/>
<sequence>MLRATLLGTAVLLTLSGCARISESRFNPFNWFGNSSEVAVAEPSEVRPLIPEGRRDVTVDGRVLVQSITSLNVDRAPSGAIVRAVGVAETQGFFNAELVSRGVENGVLMLEFRAQTPNRLEVPGTTRSRQISAAYVIDSIDLSGIRTVRVQAATNARTSGR</sequence>
<evidence type="ECO:0000313" key="1">
    <source>
        <dbReference type="EMBL" id="AKS46326.1"/>
    </source>
</evidence>
<keyword evidence="2" id="KW-1185">Reference proteome</keyword>
<gene>
    <name evidence="1" type="ORF">OSB_17810</name>
</gene>
<organism evidence="1 2">
    <name type="scientific">Octadecabacter temperatus</name>
    <dbReference type="NCBI Taxonomy" id="1458307"/>
    <lineage>
        <taxon>Bacteria</taxon>
        <taxon>Pseudomonadati</taxon>
        <taxon>Pseudomonadota</taxon>
        <taxon>Alphaproteobacteria</taxon>
        <taxon>Rhodobacterales</taxon>
        <taxon>Roseobacteraceae</taxon>
        <taxon>Octadecabacter</taxon>
    </lineage>
</organism>
<evidence type="ECO:0000313" key="2">
    <source>
        <dbReference type="Proteomes" id="UP000067444"/>
    </source>
</evidence>
<dbReference type="AlphaFoldDB" id="A0A0K0Y606"/>